<name>A0A8D8XS23_9HEMI</name>
<evidence type="ECO:0000313" key="2">
    <source>
        <dbReference type="EMBL" id="CAG6707357.1"/>
    </source>
</evidence>
<organism evidence="2">
    <name type="scientific">Cacopsylla melanoneura</name>
    <dbReference type="NCBI Taxonomy" id="428564"/>
    <lineage>
        <taxon>Eukaryota</taxon>
        <taxon>Metazoa</taxon>
        <taxon>Ecdysozoa</taxon>
        <taxon>Arthropoda</taxon>
        <taxon>Hexapoda</taxon>
        <taxon>Insecta</taxon>
        <taxon>Pterygota</taxon>
        <taxon>Neoptera</taxon>
        <taxon>Paraneoptera</taxon>
        <taxon>Hemiptera</taxon>
        <taxon>Sternorrhyncha</taxon>
        <taxon>Psylloidea</taxon>
        <taxon>Psyllidae</taxon>
        <taxon>Psyllinae</taxon>
        <taxon>Cacopsylla</taxon>
    </lineage>
</organism>
<proteinExistence type="predicted"/>
<dbReference type="EMBL" id="HBUF01344068">
    <property type="protein sequence ID" value="CAG6707357.1"/>
    <property type="molecule type" value="Transcribed_RNA"/>
</dbReference>
<dbReference type="AlphaFoldDB" id="A0A8D8XS23"/>
<feature type="region of interest" description="Disordered" evidence="1">
    <location>
        <begin position="1"/>
        <end position="72"/>
    </location>
</feature>
<reference evidence="2" key="1">
    <citation type="submission" date="2021-05" db="EMBL/GenBank/DDBJ databases">
        <authorList>
            <person name="Alioto T."/>
            <person name="Alioto T."/>
            <person name="Gomez Garrido J."/>
        </authorList>
    </citation>
    <scope>NUCLEOTIDE SEQUENCE</scope>
</reference>
<feature type="compositionally biased region" description="Polar residues" evidence="1">
    <location>
        <begin position="1"/>
        <end position="11"/>
    </location>
</feature>
<evidence type="ECO:0000256" key="1">
    <source>
        <dbReference type="SAM" id="MobiDB-lite"/>
    </source>
</evidence>
<accession>A0A8D8XS23</accession>
<protein>
    <submittedName>
        <fullName evidence="2">Uncharacterized protein</fullName>
    </submittedName>
</protein>
<feature type="compositionally biased region" description="Polar residues" evidence="1">
    <location>
        <begin position="22"/>
        <end position="45"/>
    </location>
</feature>
<sequence length="106" mass="12123">MSRHLLNNTDQGHLLNRYRKTPLSQQMIKQQIQKNTTLTKNAKNSSKSDDENGLKHTILQSSLGQGPHQAEKNKKKNYEIILIPYICGSVLMNAELNFFSSALNRR</sequence>